<keyword evidence="5" id="KW-0067">ATP-binding</keyword>
<dbReference type="Pfam" id="PF23559">
    <property type="entry name" value="WHD_DRP"/>
    <property type="match status" value="1"/>
</dbReference>
<dbReference type="InterPro" id="IPR032675">
    <property type="entry name" value="LRR_dom_sf"/>
</dbReference>
<name>A0A2P5AN37_TREOI</name>
<evidence type="ECO:0000256" key="5">
    <source>
        <dbReference type="ARBA" id="ARBA00022840"/>
    </source>
</evidence>
<dbReference type="PRINTS" id="PR00364">
    <property type="entry name" value="DISEASERSIST"/>
</dbReference>
<sequence>MAAQLVGGAFLSAFLQVLFDRLASREVVDFFRGKEPIVKLLNELNTALFSAGLLLSDAEEKLIKDRKVKKWLDELKETVYDADDLVYKINTEALRNELEGRSQSSLASKVLMKLKPTSFTTFDEAIKPKIDEILGKLKLLLEQKKILGLENVKAKLPERLYAPLVQESNVYGRNVDKEAIIKLLLLYDASDAKLSVIPIVGMGGIGKTTLAQIVYNDERVNKRFDIKAWVTVGDGKVDCLKVLKTIIKNVSNSKEYETEELYDLQSKVKAALTGKKFIFVLDDIWDEDPHKWDVLKSSFESGLRGSMILATTRSGNVASVMETGLIHQLDRISDDDGWRLFAKHALINVDYSDEYSDLQVIGKKIVDKCKGLPLAIKSLGDLLRRKRNKNEWIHILNSDIWELNERSRIGILPALWLSYYYLPSELKPCFAYCALFPKGYKFVKEKIILLWMAEGFLHPENGKNMEEIGEEYFQDLISRSFFQPSREGESALLMHDLMHDLAIFVSGHEFCLEIDDNNFSNYACKIHHLLYRRGANDPKKLEGLSEAKGLRTFLTLLESKSDKQWSLQIEHFLDSLLLTGSCLRVLAISGCNIIKLPDSIGDLKYLKYLDLSFTQIEEIPDIVCNLYNLQTLLLKGCDRLTRMPTKIGNLINLRHLQTPPYLEDMPLQIGKMKNLQTLSNFVVGKNSKSGIKLLKELQDLHGTLEISGLENVDDVKDVSDADLKNKKFLSALNLVWPSSHVLDDSQKEREVLAALKPHANLKELFIECYQGTSFPNWVGDHLFSNVTKISLHHCKNCCFLPPLGQLPSLKHLVIRGFSSVERIASEFYSSADSPGRTKPFRSLESLRFEFMSNLQEWSFIEGKVEGGIFPRLRELYFGGCPKLIVSIPDYLPSLRKLEIFNCDQLMPLLPRAQSQQMNAAFPSLEILDISNCGGQDLLLEGGLPSSLKQICIFGCWNLTILDEEAFQRLTFLEKLEISQCDNIMCLPRGLPTSLSYLSIEDCDPLLPRLQRETGEDWPIIAHIPSVTIFPNPDDGYFNAQDEDEDYYM</sequence>
<dbReference type="PROSITE" id="PS51450">
    <property type="entry name" value="LRR"/>
    <property type="match status" value="1"/>
</dbReference>
<dbReference type="Gene3D" id="3.80.10.10">
    <property type="entry name" value="Ribonuclease Inhibitor"/>
    <property type="match status" value="2"/>
</dbReference>
<evidence type="ECO:0000259" key="7">
    <source>
        <dbReference type="Pfam" id="PF18052"/>
    </source>
</evidence>
<evidence type="ECO:0000313" key="11">
    <source>
        <dbReference type="Proteomes" id="UP000237000"/>
    </source>
</evidence>
<proteinExistence type="predicted"/>
<dbReference type="InterPro" id="IPR002182">
    <property type="entry name" value="NB-ARC"/>
</dbReference>
<comment type="caution">
    <text evidence="10">The sequence shown here is derived from an EMBL/GenBank/DDBJ whole genome shotgun (WGS) entry which is preliminary data.</text>
</comment>
<dbReference type="Gene3D" id="1.10.10.10">
    <property type="entry name" value="Winged helix-like DNA-binding domain superfamily/Winged helix DNA-binding domain"/>
    <property type="match status" value="1"/>
</dbReference>
<feature type="domain" description="Disease resistance protein winged helix" evidence="8">
    <location>
        <begin position="435"/>
        <end position="502"/>
    </location>
</feature>
<evidence type="ECO:0000256" key="3">
    <source>
        <dbReference type="ARBA" id="ARBA00022741"/>
    </source>
</evidence>
<dbReference type="PANTHER" id="PTHR36766">
    <property type="entry name" value="PLANT BROAD-SPECTRUM MILDEW RESISTANCE PROTEIN RPW8"/>
    <property type="match status" value="1"/>
</dbReference>
<dbReference type="InterPro" id="IPR056789">
    <property type="entry name" value="LRR_R13L1-DRL21"/>
</dbReference>
<dbReference type="GO" id="GO:0051707">
    <property type="term" value="P:response to other organism"/>
    <property type="evidence" value="ECO:0007669"/>
    <property type="project" value="UniProtKB-ARBA"/>
</dbReference>
<evidence type="ECO:0000313" key="10">
    <source>
        <dbReference type="EMBL" id="PON37968.1"/>
    </source>
</evidence>
<dbReference type="InterPro" id="IPR036388">
    <property type="entry name" value="WH-like_DNA-bd_sf"/>
</dbReference>
<dbReference type="InterPro" id="IPR041118">
    <property type="entry name" value="Rx_N"/>
</dbReference>
<keyword evidence="11" id="KW-1185">Reference proteome</keyword>
<accession>A0A2P5AN37</accession>
<dbReference type="GO" id="GO:0043531">
    <property type="term" value="F:ADP binding"/>
    <property type="evidence" value="ECO:0007669"/>
    <property type="project" value="InterPro"/>
</dbReference>
<evidence type="ECO:0000256" key="2">
    <source>
        <dbReference type="ARBA" id="ARBA00022737"/>
    </source>
</evidence>
<dbReference type="GO" id="GO:0006952">
    <property type="term" value="P:defense response"/>
    <property type="evidence" value="ECO:0007669"/>
    <property type="project" value="UniProtKB-KW"/>
</dbReference>
<dbReference type="InterPro" id="IPR001611">
    <property type="entry name" value="Leu-rich_rpt"/>
</dbReference>
<dbReference type="InParanoid" id="A0A2P5AN37"/>
<reference evidence="11" key="1">
    <citation type="submission" date="2016-06" db="EMBL/GenBank/DDBJ databases">
        <title>Parallel loss of symbiosis genes in relatives of nitrogen-fixing non-legume Parasponia.</title>
        <authorList>
            <person name="Van Velzen R."/>
            <person name="Holmer R."/>
            <person name="Bu F."/>
            <person name="Rutten L."/>
            <person name="Van Zeijl A."/>
            <person name="Liu W."/>
            <person name="Santuari L."/>
            <person name="Cao Q."/>
            <person name="Sharma T."/>
            <person name="Shen D."/>
            <person name="Roswanjaya Y."/>
            <person name="Wardhani T."/>
            <person name="Kalhor M.S."/>
            <person name="Jansen J."/>
            <person name="Van den Hoogen J."/>
            <person name="Gungor B."/>
            <person name="Hartog M."/>
            <person name="Hontelez J."/>
            <person name="Verver J."/>
            <person name="Yang W.-C."/>
            <person name="Schijlen E."/>
            <person name="Repin R."/>
            <person name="Schilthuizen M."/>
            <person name="Schranz E."/>
            <person name="Heidstra R."/>
            <person name="Miyata K."/>
            <person name="Fedorova E."/>
            <person name="Kohlen W."/>
            <person name="Bisseling T."/>
            <person name="Smit S."/>
            <person name="Geurts R."/>
        </authorList>
    </citation>
    <scope>NUCLEOTIDE SEQUENCE [LARGE SCALE GENOMIC DNA]</scope>
    <source>
        <strain evidence="11">cv. RG33-2</strain>
    </source>
</reference>
<protein>
    <submittedName>
        <fullName evidence="10">NB-ARC domain, LRR domain containing protein</fullName>
    </submittedName>
</protein>
<feature type="domain" description="Disease resistance N-terminal" evidence="7">
    <location>
        <begin position="10"/>
        <end position="103"/>
    </location>
</feature>
<dbReference type="SUPFAM" id="SSF52058">
    <property type="entry name" value="L domain-like"/>
    <property type="match status" value="1"/>
</dbReference>
<dbReference type="Proteomes" id="UP000237000">
    <property type="component" value="Unassembled WGS sequence"/>
</dbReference>
<dbReference type="InterPro" id="IPR042197">
    <property type="entry name" value="Apaf_helical"/>
</dbReference>
<keyword evidence="3" id="KW-0547">Nucleotide-binding</keyword>
<evidence type="ECO:0000259" key="8">
    <source>
        <dbReference type="Pfam" id="PF23559"/>
    </source>
</evidence>
<gene>
    <name evidence="10" type="ORF">TorRG33x02_346140</name>
</gene>
<dbReference type="AlphaFoldDB" id="A0A2P5AN37"/>
<evidence type="ECO:0000259" key="6">
    <source>
        <dbReference type="Pfam" id="PF00931"/>
    </source>
</evidence>
<dbReference type="InterPro" id="IPR058922">
    <property type="entry name" value="WHD_DRP"/>
</dbReference>
<dbReference type="PANTHER" id="PTHR36766:SF40">
    <property type="entry name" value="DISEASE RESISTANCE PROTEIN RGA3"/>
    <property type="match status" value="1"/>
</dbReference>
<dbReference type="Pfam" id="PF25019">
    <property type="entry name" value="LRR_R13L1-DRL21"/>
    <property type="match status" value="1"/>
</dbReference>
<evidence type="ECO:0000256" key="4">
    <source>
        <dbReference type="ARBA" id="ARBA00022821"/>
    </source>
</evidence>
<keyword evidence="2" id="KW-0677">Repeat</keyword>
<feature type="domain" description="NB-ARC" evidence="6">
    <location>
        <begin position="177"/>
        <end position="345"/>
    </location>
</feature>
<organism evidence="10 11">
    <name type="scientific">Trema orientale</name>
    <name type="common">Charcoal tree</name>
    <name type="synonym">Celtis orientalis</name>
    <dbReference type="NCBI Taxonomy" id="63057"/>
    <lineage>
        <taxon>Eukaryota</taxon>
        <taxon>Viridiplantae</taxon>
        <taxon>Streptophyta</taxon>
        <taxon>Embryophyta</taxon>
        <taxon>Tracheophyta</taxon>
        <taxon>Spermatophyta</taxon>
        <taxon>Magnoliopsida</taxon>
        <taxon>eudicotyledons</taxon>
        <taxon>Gunneridae</taxon>
        <taxon>Pentapetalae</taxon>
        <taxon>rosids</taxon>
        <taxon>fabids</taxon>
        <taxon>Rosales</taxon>
        <taxon>Cannabaceae</taxon>
        <taxon>Trema</taxon>
    </lineage>
</organism>
<evidence type="ECO:0000256" key="1">
    <source>
        <dbReference type="ARBA" id="ARBA00022614"/>
    </source>
</evidence>
<dbReference type="SUPFAM" id="SSF52540">
    <property type="entry name" value="P-loop containing nucleoside triphosphate hydrolases"/>
    <property type="match status" value="1"/>
</dbReference>
<keyword evidence="1" id="KW-0433">Leucine-rich repeat</keyword>
<dbReference type="Pfam" id="PF18052">
    <property type="entry name" value="Rx_N"/>
    <property type="match status" value="1"/>
</dbReference>
<dbReference type="FunFam" id="1.10.10.10:FF:000322">
    <property type="entry name" value="Probable disease resistance protein At1g63360"/>
    <property type="match status" value="1"/>
</dbReference>
<evidence type="ECO:0000259" key="9">
    <source>
        <dbReference type="Pfam" id="PF25019"/>
    </source>
</evidence>
<dbReference type="Gene3D" id="3.40.50.300">
    <property type="entry name" value="P-loop containing nucleotide triphosphate hydrolases"/>
    <property type="match status" value="1"/>
</dbReference>
<dbReference type="FunCoup" id="A0A2P5AN37">
    <property type="interactions" value="371"/>
</dbReference>
<dbReference type="Gene3D" id="1.10.8.430">
    <property type="entry name" value="Helical domain of apoptotic protease-activating factors"/>
    <property type="match status" value="1"/>
</dbReference>
<dbReference type="OrthoDB" id="2973320at2759"/>
<dbReference type="Gene3D" id="1.20.5.4130">
    <property type="match status" value="1"/>
</dbReference>
<feature type="domain" description="R13L1/DRL21-like LRR repeat region" evidence="9">
    <location>
        <begin position="691"/>
        <end position="816"/>
    </location>
</feature>
<dbReference type="Pfam" id="PF00931">
    <property type="entry name" value="NB-ARC"/>
    <property type="match status" value="1"/>
</dbReference>
<dbReference type="GO" id="GO:0005524">
    <property type="term" value="F:ATP binding"/>
    <property type="evidence" value="ECO:0007669"/>
    <property type="project" value="UniProtKB-KW"/>
</dbReference>
<dbReference type="EMBL" id="JXTC01000769">
    <property type="protein sequence ID" value="PON37968.1"/>
    <property type="molecule type" value="Genomic_DNA"/>
</dbReference>
<keyword evidence="4" id="KW-0611">Plant defense</keyword>
<dbReference type="InterPro" id="IPR027417">
    <property type="entry name" value="P-loop_NTPase"/>
</dbReference>